<keyword evidence="2" id="KW-1185">Reference proteome</keyword>
<gene>
    <name evidence="1" type="ORF">HNR12_005515</name>
</gene>
<comment type="caution">
    <text evidence="1">The sequence shown here is derived from an EMBL/GenBank/DDBJ whole genome shotgun (WGS) entry which is preliminary data.</text>
</comment>
<dbReference type="Proteomes" id="UP000575985">
    <property type="component" value="Unassembled WGS sequence"/>
</dbReference>
<name>A0A853BVC3_9ACTN</name>
<sequence length="67" mass="7322">MLSTSHSIPNMLVIRSARVALYSSDSATTEACTGRPARERHFWSCTVSTLLLTTTCVCNFGSPLRES</sequence>
<proteinExistence type="predicted"/>
<organism evidence="1 2">
    <name type="scientific">Streptomonospora nanhaiensis</name>
    <dbReference type="NCBI Taxonomy" id="1323731"/>
    <lineage>
        <taxon>Bacteria</taxon>
        <taxon>Bacillati</taxon>
        <taxon>Actinomycetota</taxon>
        <taxon>Actinomycetes</taxon>
        <taxon>Streptosporangiales</taxon>
        <taxon>Nocardiopsidaceae</taxon>
        <taxon>Streptomonospora</taxon>
    </lineage>
</organism>
<evidence type="ECO:0000313" key="1">
    <source>
        <dbReference type="EMBL" id="NYI99238.1"/>
    </source>
</evidence>
<evidence type="ECO:0000313" key="2">
    <source>
        <dbReference type="Proteomes" id="UP000575985"/>
    </source>
</evidence>
<dbReference type="EMBL" id="JACCFO010000001">
    <property type="protein sequence ID" value="NYI99238.1"/>
    <property type="molecule type" value="Genomic_DNA"/>
</dbReference>
<accession>A0A853BVC3</accession>
<reference evidence="1 2" key="1">
    <citation type="submission" date="2020-07" db="EMBL/GenBank/DDBJ databases">
        <title>Sequencing the genomes of 1000 actinobacteria strains.</title>
        <authorList>
            <person name="Klenk H.-P."/>
        </authorList>
    </citation>
    <scope>NUCLEOTIDE SEQUENCE [LARGE SCALE GENOMIC DNA]</scope>
    <source>
        <strain evidence="1 2">DSM 45927</strain>
    </source>
</reference>
<protein>
    <submittedName>
        <fullName evidence="1">Uncharacterized protein</fullName>
    </submittedName>
</protein>
<dbReference type="AlphaFoldDB" id="A0A853BVC3"/>